<comment type="catalytic activity">
    <reaction evidence="3 4">
        <text>(R)-4'-phosphopantothenate + L-cysteine + CTP = N-[(R)-4-phosphopantothenoyl]-L-cysteine + CMP + diphosphate + H(+)</text>
        <dbReference type="Rhea" id="RHEA:19397"/>
        <dbReference type="ChEBI" id="CHEBI:10986"/>
        <dbReference type="ChEBI" id="CHEBI:15378"/>
        <dbReference type="ChEBI" id="CHEBI:33019"/>
        <dbReference type="ChEBI" id="CHEBI:35235"/>
        <dbReference type="ChEBI" id="CHEBI:37563"/>
        <dbReference type="ChEBI" id="CHEBI:59458"/>
        <dbReference type="ChEBI" id="CHEBI:60377"/>
        <dbReference type="EC" id="6.3.2.5"/>
    </reaction>
</comment>
<dbReference type="HAMAP" id="MF_02225">
    <property type="entry name" value="CoaBC"/>
    <property type="match status" value="1"/>
</dbReference>
<evidence type="ECO:0000256" key="4">
    <source>
        <dbReference type="RuleBase" id="RU364078"/>
    </source>
</evidence>
<dbReference type="InterPro" id="IPR005252">
    <property type="entry name" value="CoaBC"/>
</dbReference>
<reference evidence="7 8" key="1">
    <citation type="submission" date="2019-07" db="EMBL/GenBank/DDBJ databases">
        <title>Diversity of Bacteria from Kongsfjorden, Arctic.</title>
        <authorList>
            <person name="Yu Y."/>
        </authorList>
    </citation>
    <scope>NUCLEOTIDE SEQUENCE [LARGE SCALE GENOMIC DNA]</scope>
    <source>
        <strain evidence="7 8">SM1922</strain>
    </source>
</reference>
<feature type="active site" description="Proton donor" evidence="3">
    <location>
        <position position="168"/>
    </location>
</feature>
<feature type="domain" description="Flavoprotein" evidence="5">
    <location>
        <begin position="16"/>
        <end position="186"/>
    </location>
</feature>
<dbReference type="GO" id="GO:0004633">
    <property type="term" value="F:phosphopantothenoylcysteine decarboxylase activity"/>
    <property type="evidence" value="ECO:0007669"/>
    <property type="project" value="UniProtKB-UniRule"/>
</dbReference>
<feature type="binding site" evidence="3">
    <location>
        <begin position="287"/>
        <end position="289"/>
    </location>
    <ligand>
        <name>CTP</name>
        <dbReference type="ChEBI" id="CHEBI:37563"/>
    </ligand>
</feature>
<comment type="cofactor">
    <cofactor evidence="3">
        <name>Mg(2+)</name>
        <dbReference type="ChEBI" id="CHEBI:18420"/>
    </cofactor>
</comment>
<dbReference type="InterPro" id="IPR007085">
    <property type="entry name" value="DNA/pantothenate-metab_flavo_C"/>
</dbReference>
<comment type="function">
    <text evidence="4">Catalyzes two steps in the biosynthesis of coenzyme A. In the first step cysteine is conjugated to 4'-phosphopantothenate to form 4-phosphopantothenoylcysteine, in the latter compound is decarboxylated to form 4'-phosphopantotheine.</text>
</comment>
<protein>
    <recommendedName>
        <fullName evidence="3">Coenzyme A biosynthesis bifunctional protein CoaBC</fullName>
    </recommendedName>
    <alternativeName>
        <fullName evidence="3">DNA/pantothenate metabolism flavoprotein</fullName>
    </alternativeName>
    <alternativeName>
        <fullName evidence="3">Phosphopantothenoylcysteine synthetase/decarboxylase</fullName>
        <shortName evidence="3">PPCS-PPCDC</shortName>
    </alternativeName>
    <domain>
        <recommendedName>
            <fullName evidence="3">Phosphopantothenoylcysteine decarboxylase</fullName>
            <shortName evidence="3">PPC decarboxylase</shortName>
            <shortName evidence="3">PPC-DC</shortName>
            <ecNumber evidence="3">4.1.1.36</ecNumber>
        </recommendedName>
        <alternativeName>
            <fullName evidence="3">CoaC</fullName>
        </alternativeName>
    </domain>
    <domain>
        <recommendedName>
            <fullName evidence="3">Phosphopantothenate--cysteine ligase</fullName>
            <ecNumber evidence="3">6.3.2.5</ecNumber>
        </recommendedName>
        <alternativeName>
            <fullName evidence="3">CoaB</fullName>
        </alternativeName>
        <alternativeName>
            <fullName evidence="3">Phosphopantothenoylcysteine synthetase</fullName>
            <shortName evidence="3">PPC synthetase</shortName>
            <shortName evidence="3">PPC-S</shortName>
        </alternativeName>
    </domain>
</protein>
<keyword evidence="3 4" id="KW-0285">Flavoprotein</keyword>
<feature type="region of interest" description="Phosphopantothenate--cysteine ligase" evidence="3">
    <location>
        <begin position="205"/>
        <end position="435"/>
    </location>
</feature>
<comment type="pathway">
    <text evidence="3 4">Cofactor biosynthesis; coenzyme A biosynthesis; CoA from (R)-pantothenate: step 2/5.</text>
</comment>
<comment type="function">
    <text evidence="3">Catalyzes two sequential steps in the biosynthesis of coenzyme A. In the first step cysteine is conjugated to 4'-phosphopantothenate to form 4-phosphopantothenoylcysteine. In the second step the latter compound is decarboxylated to form 4'-phosphopantotheine.</text>
</comment>
<evidence type="ECO:0000313" key="7">
    <source>
        <dbReference type="EMBL" id="TVU91213.1"/>
    </source>
</evidence>
<keyword evidence="3" id="KW-0460">Magnesium</keyword>
<feature type="binding site" evidence="3">
    <location>
        <position position="303"/>
    </location>
    <ligand>
        <name>CTP</name>
        <dbReference type="ChEBI" id="CHEBI:37563"/>
    </ligand>
</feature>
<feature type="binding site" evidence="3">
    <location>
        <position position="293"/>
    </location>
    <ligand>
        <name>CTP</name>
        <dbReference type="ChEBI" id="CHEBI:37563"/>
    </ligand>
</feature>
<dbReference type="PANTHER" id="PTHR14359">
    <property type="entry name" value="HOMO-OLIGOMERIC FLAVIN CONTAINING CYS DECARBOXYLASE FAMILY"/>
    <property type="match status" value="1"/>
</dbReference>
<feature type="domain" description="DNA/pantothenate metabolism flavoprotein C-terminal" evidence="6">
    <location>
        <begin position="204"/>
        <end position="414"/>
    </location>
</feature>
<dbReference type="Pfam" id="PF02441">
    <property type="entry name" value="Flavoprotein"/>
    <property type="match status" value="1"/>
</dbReference>
<feature type="binding site" evidence="3">
    <location>
        <position position="359"/>
    </location>
    <ligand>
        <name>CTP</name>
        <dbReference type="ChEBI" id="CHEBI:37563"/>
    </ligand>
</feature>
<accession>A0A558JC50</accession>
<dbReference type="Pfam" id="PF04127">
    <property type="entry name" value="DFP"/>
    <property type="match status" value="1"/>
</dbReference>
<evidence type="ECO:0000256" key="1">
    <source>
        <dbReference type="ARBA" id="ARBA00022793"/>
    </source>
</evidence>
<comment type="similarity">
    <text evidence="3 4">In the N-terminal section; belongs to the HFCD (homo-oligomeric flavin containing Cys decarboxylase) superfamily.</text>
</comment>
<dbReference type="EMBL" id="VNFE01000002">
    <property type="protein sequence ID" value="TVU91213.1"/>
    <property type="molecule type" value="Genomic_DNA"/>
</dbReference>
<feature type="region of interest" description="Phosphopantothenoylcysteine decarboxylase" evidence="3">
    <location>
        <begin position="1"/>
        <end position="205"/>
    </location>
</feature>
<comment type="catalytic activity">
    <reaction evidence="3 4">
        <text>N-[(R)-4-phosphopantothenoyl]-L-cysteine + H(+) = (R)-4'-phosphopantetheine + CO2</text>
        <dbReference type="Rhea" id="RHEA:16793"/>
        <dbReference type="ChEBI" id="CHEBI:15378"/>
        <dbReference type="ChEBI" id="CHEBI:16526"/>
        <dbReference type="ChEBI" id="CHEBI:59458"/>
        <dbReference type="ChEBI" id="CHEBI:61723"/>
        <dbReference type="EC" id="4.1.1.36"/>
    </reaction>
</comment>
<dbReference type="EC" id="4.1.1.36" evidence="3"/>
<sequence length="435" mass="45481">MASAVNSTSTSRLVGKRVLLGVSAGIAAYKSALIVRLLKQAGCQVRVVMTSGAQAFITPLTLQALSGEPVRTSLLDPEAEAGMGHIELARWADVVLVAPATADLIARLVHGMADDLLTTLCLASEAPKLIAPAMNQAMWRHPATQRNVQQLADDGWQLIGPAAGDQACGDVGPGRMSEPEEIFSALTTLFAAYLADAPHSTAPHVVITAGPTREPLDPVRYLSNHSSGKMGFALAAAAAAQGAKVTLISGPVNLSTPQGVTRIDVESAEQMHNEAQRLAPLVALFIGCAAVADYRVAAPAGHKLKKQDDSDTLTLTLIKNPDIIASIAALPAGQRPLVVGFAAETQDVERYARDKLQRKGLDMIVANDVSQAGLGFGSDQNAALLLWRTAEGVESRSESAQPKSQLATTIIHQAFALLPTQAAPQISSNASGEPQ</sequence>
<dbReference type="GO" id="GO:0015937">
    <property type="term" value="P:coenzyme A biosynthetic process"/>
    <property type="evidence" value="ECO:0007669"/>
    <property type="project" value="UniProtKB-UniRule"/>
</dbReference>
<name>A0A558JC50_9GAMM</name>
<dbReference type="GO" id="GO:0015941">
    <property type="term" value="P:pantothenate catabolic process"/>
    <property type="evidence" value="ECO:0007669"/>
    <property type="project" value="InterPro"/>
</dbReference>
<dbReference type="PANTHER" id="PTHR14359:SF6">
    <property type="entry name" value="PHOSPHOPANTOTHENOYLCYSTEINE DECARBOXYLASE"/>
    <property type="match status" value="1"/>
</dbReference>
<comment type="similarity">
    <text evidence="3 4">In the C-terminal section; belongs to the PPC synthetase family.</text>
</comment>
<dbReference type="UniPathway" id="UPA00241">
    <property type="reaction ID" value="UER00353"/>
</dbReference>
<dbReference type="Gene3D" id="3.40.50.1950">
    <property type="entry name" value="Flavin prenyltransferase-like"/>
    <property type="match status" value="1"/>
</dbReference>
<proteinExistence type="inferred from homology"/>
<evidence type="ECO:0000256" key="2">
    <source>
        <dbReference type="ARBA" id="ARBA00023239"/>
    </source>
</evidence>
<dbReference type="GO" id="GO:0046872">
    <property type="term" value="F:metal ion binding"/>
    <property type="evidence" value="ECO:0007669"/>
    <property type="project" value="UniProtKB-KW"/>
</dbReference>
<keyword evidence="3 4" id="KW-0436">Ligase</keyword>
<gene>
    <name evidence="3 7" type="primary">coaBC</name>
    <name evidence="7" type="ORF">FQP89_09065</name>
</gene>
<keyword evidence="1 3" id="KW-0210">Decarboxylase</keyword>
<keyword evidence="3" id="KW-0479">Metal-binding</keyword>
<dbReference type="NCBIfam" id="TIGR00521">
    <property type="entry name" value="coaBC_dfp"/>
    <property type="match status" value="1"/>
</dbReference>
<evidence type="ECO:0000259" key="5">
    <source>
        <dbReference type="Pfam" id="PF02441"/>
    </source>
</evidence>
<dbReference type="SUPFAM" id="SSF52507">
    <property type="entry name" value="Homo-oligomeric flavin-containing Cys decarboxylases, HFCD"/>
    <property type="match status" value="1"/>
</dbReference>
<dbReference type="SUPFAM" id="SSF102645">
    <property type="entry name" value="CoaB-like"/>
    <property type="match status" value="1"/>
</dbReference>
<dbReference type="GO" id="GO:0010181">
    <property type="term" value="F:FMN binding"/>
    <property type="evidence" value="ECO:0007669"/>
    <property type="project" value="UniProtKB-UniRule"/>
</dbReference>
<comment type="caution">
    <text evidence="7">The sequence shown here is derived from an EMBL/GenBank/DDBJ whole genome shotgun (WGS) entry which is preliminary data.</text>
</comment>
<keyword evidence="2 3" id="KW-0456">Lyase</keyword>
<evidence type="ECO:0000256" key="3">
    <source>
        <dbReference type="HAMAP-Rule" id="MF_02225"/>
    </source>
</evidence>
<feature type="binding site" evidence="3">
    <location>
        <position position="341"/>
    </location>
    <ligand>
        <name>CTP</name>
        <dbReference type="ChEBI" id="CHEBI:37563"/>
    </ligand>
</feature>
<dbReference type="RefSeq" id="WP_144810672.1">
    <property type="nucleotide sequence ID" value="NZ_VNFE01000002.1"/>
</dbReference>
<dbReference type="AlphaFoldDB" id="A0A558JC50"/>
<organism evidence="7 8">
    <name type="scientific">Vreelandella titanicae</name>
    <dbReference type="NCBI Taxonomy" id="664683"/>
    <lineage>
        <taxon>Bacteria</taxon>
        <taxon>Pseudomonadati</taxon>
        <taxon>Pseudomonadota</taxon>
        <taxon>Gammaproteobacteria</taxon>
        <taxon>Oceanospirillales</taxon>
        <taxon>Halomonadaceae</taxon>
        <taxon>Vreelandella</taxon>
    </lineage>
</organism>
<dbReference type="InterPro" id="IPR035929">
    <property type="entry name" value="CoaB-like_sf"/>
</dbReference>
<comment type="cofactor">
    <cofactor evidence="3">
        <name>FMN</name>
        <dbReference type="ChEBI" id="CHEBI:58210"/>
    </cofactor>
    <text evidence="3">Binds 1 FMN per subunit.</text>
</comment>
<dbReference type="GO" id="GO:0004632">
    <property type="term" value="F:phosphopantothenate--cysteine ligase activity"/>
    <property type="evidence" value="ECO:0007669"/>
    <property type="project" value="UniProtKB-UniRule"/>
</dbReference>
<feature type="binding site" evidence="3">
    <location>
        <begin position="321"/>
        <end position="324"/>
    </location>
    <ligand>
        <name>CTP</name>
        <dbReference type="ChEBI" id="CHEBI:37563"/>
    </ligand>
</feature>
<dbReference type="InterPro" id="IPR003382">
    <property type="entry name" value="Flavoprotein"/>
</dbReference>
<evidence type="ECO:0000313" key="8">
    <source>
        <dbReference type="Proteomes" id="UP000317288"/>
    </source>
</evidence>
<comment type="pathway">
    <text evidence="3 4">Cofactor biosynthesis; coenzyme A biosynthesis; CoA from (R)-pantothenate: step 3/5.</text>
</comment>
<dbReference type="GO" id="GO:0071513">
    <property type="term" value="C:phosphopantothenoylcysteine decarboxylase complex"/>
    <property type="evidence" value="ECO:0007669"/>
    <property type="project" value="TreeGrafter"/>
</dbReference>
<keyword evidence="3 4" id="KW-0288">FMN</keyword>
<dbReference type="EC" id="6.3.2.5" evidence="3"/>
<dbReference type="Proteomes" id="UP000317288">
    <property type="component" value="Unassembled WGS sequence"/>
</dbReference>
<evidence type="ECO:0000259" key="6">
    <source>
        <dbReference type="Pfam" id="PF04127"/>
    </source>
</evidence>
<dbReference type="InterPro" id="IPR036551">
    <property type="entry name" value="Flavin_trans-like"/>
</dbReference>
<dbReference type="Gene3D" id="3.40.50.10300">
    <property type="entry name" value="CoaB-like"/>
    <property type="match status" value="1"/>
</dbReference>
<keyword evidence="3" id="KW-0511">Multifunctional enzyme</keyword>
<feature type="binding site" evidence="3">
    <location>
        <position position="355"/>
    </location>
    <ligand>
        <name>CTP</name>
        <dbReference type="ChEBI" id="CHEBI:37563"/>
    </ligand>
</feature>